<dbReference type="InterPro" id="IPR036855">
    <property type="entry name" value="Znf_CCCH_sf"/>
</dbReference>
<evidence type="ECO:0000313" key="8">
    <source>
        <dbReference type="Proteomes" id="UP000631114"/>
    </source>
</evidence>
<dbReference type="InterPro" id="IPR000571">
    <property type="entry name" value="Znf_CCCH"/>
</dbReference>
<dbReference type="GO" id="GO:0071007">
    <property type="term" value="C:U2-type catalytic step 2 spliceosome"/>
    <property type="evidence" value="ECO:0007669"/>
    <property type="project" value="TreeGrafter"/>
</dbReference>
<dbReference type="GO" id="GO:0017070">
    <property type="term" value="F:U6 snRNA binding"/>
    <property type="evidence" value="ECO:0007669"/>
    <property type="project" value="TreeGrafter"/>
</dbReference>
<gene>
    <name evidence="7" type="ORF">IFM89_011297</name>
</gene>
<keyword evidence="8" id="KW-1185">Reference proteome</keyword>
<dbReference type="Gene3D" id="4.10.1000.10">
    <property type="entry name" value="Zinc finger, CCCH-type"/>
    <property type="match status" value="1"/>
</dbReference>
<feature type="zinc finger region" description="C3H1-type" evidence="5">
    <location>
        <begin position="101"/>
        <end position="128"/>
    </location>
</feature>
<evidence type="ECO:0000259" key="6">
    <source>
        <dbReference type="PROSITE" id="PS50103"/>
    </source>
</evidence>
<dbReference type="OrthoDB" id="10259600at2759"/>
<dbReference type="InterPro" id="IPR039171">
    <property type="entry name" value="Cwc2/Slt11"/>
</dbReference>
<dbReference type="SMART" id="SM00356">
    <property type="entry name" value="ZnF_C3H1"/>
    <property type="match status" value="2"/>
</dbReference>
<keyword evidence="1 5" id="KW-0479">Metal-binding</keyword>
<feature type="zinc finger region" description="C3H1-type" evidence="5">
    <location>
        <begin position="164"/>
        <end position="191"/>
    </location>
</feature>
<proteinExistence type="predicted"/>
<dbReference type="PROSITE" id="PS50103">
    <property type="entry name" value="ZF_C3H1"/>
    <property type="match status" value="2"/>
</dbReference>
<organism evidence="7 8">
    <name type="scientific">Coptis chinensis</name>
    <dbReference type="NCBI Taxonomy" id="261450"/>
    <lineage>
        <taxon>Eukaryota</taxon>
        <taxon>Viridiplantae</taxon>
        <taxon>Streptophyta</taxon>
        <taxon>Embryophyta</taxon>
        <taxon>Tracheophyta</taxon>
        <taxon>Spermatophyta</taxon>
        <taxon>Magnoliopsida</taxon>
        <taxon>Ranunculales</taxon>
        <taxon>Ranunculaceae</taxon>
        <taxon>Coptidoideae</taxon>
        <taxon>Coptis</taxon>
    </lineage>
</organism>
<evidence type="ECO:0000256" key="1">
    <source>
        <dbReference type="ARBA" id="ARBA00022723"/>
    </source>
</evidence>
<evidence type="ECO:0000256" key="4">
    <source>
        <dbReference type="ARBA" id="ARBA00022884"/>
    </source>
</evidence>
<dbReference type="Proteomes" id="UP000631114">
    <property type="component" value="Unassembled WGS sequence"/>
</dbReference>
<keyword evidence="4" id="KW-0694">RNA-binding</keyword>
<dbReference type="AlphaFoldDB" id="A0A835LRL3"/>
<dbReference type="GO" id="GO:0008270">
    <property type="term" value="F:zinc ion binding"/>
    <property type="evidence" value="ECO:0007669"/>
    <property type="project" value="UniProtKB-KW"/>
</dbReference>
<dbReference type="PANTHER" id="PTHR14089">
    <property type="entry name" value="PRE-MRNA-SPLICING FACTOR RBM22"/>
    <property type="match status" value="1"/>
</dbReference>
<evidence type="ECO:0000256" key="5">
    <source>
        <dbReference type="PROSITE-ProRule" id="PRU00723"/>
    </source>
</evidence>
<dbReference type="SUPFAM" id="SSF90229">
    <property type="entry name" value="CCCH zinc finger"/>
    <property type="match status" value="1"/>
</dbReference>
<keyword evidence="2 5" id="KW-0863">Zinc-finger</keyword>
<keyword evidence="3 5" id="KW-0862">Zinc</keyword>
<comment type="caution">
    <text evidence="7">The sequence shown here is derived from an EMBL/GenBank/DDBJ whole genome shotgun (WGS) entry which is preliminary data.</text>
</comment>
<evidence type="ECO:0000256" key="2">
    <source>
        <dbReference type="ARBA" id="ARBA00022771"/>
    </source>
</evidence>
<protein>
    <recommendedName>
        <fullName evidence="6">C3H1-type domain-containing protein</fullName>
    </recommendedName>
</protein>
<sequence>MAAHNRLFWENSDFPVICKSSRVMVETPTVQCQKPIFVRRAKYVQSHSRYSHVDLIPMEATGQQQSVRDANRVSIDNQFPYGRAGYNTLPDLQRTRPYHRSNRPPVCMLCMRGECTGGAECPYRHKRPITGQNITDQCYQIPYGKVRCKQNLSEFPRTTPYQNRNGPPVCRLYARGECTSGAQCRYRHEMPNPQELSNNSIMRCPYGKQATMNPRPEGLLYNKHFGQPPLFDILANPTFDDFGFGIIFQKSTRMPFAFPRITKDLALSIAKDENLVFSP</sequence>
<name>A0A835LRL3_9MAGN</name>
<dbReference type="InterPro" id="IPR032297">
    <property type="entry name" value="Torus"/>
</dbReference>
<accession>A0A835LRL3</accession>
<dbReference type="GO" id="GO:0036002">
    <property type="term" value="F:pre-mRNA binding"/>
    <property type="evidence" value="ECO:0007669"/>
    <property type="project" value="TreeGrafter"/>
</dbReference>
<dbReference type="EMBL" id="JADFTS010000005">
    <property type="protein sequence ID" value="KAF9604930.1"/>
    <property type="molecule type" value="Genomic_DNA"/>
</dbReference>
<dbReference type="Pfam" id="PF16131">
    <property type="entry name" value="Torus"/>
    <property type="match status" value="1"/>
</dbReference>
<feature type="domain" description="C3H1-type" evidence="6">
    <location>
        <begin position="101"/>
        <end position="128"/>
    </location>
</feature>
<dbReference type="GO" id="GO:0071006">
    <property type="term" value="C:U2-type catalytic step 1 spliceosome"/>
    <property type="evidence" value="ECO:0007669"/>
    <property type="project" value="TreeGrafter"/>
</dbReference>
<evidence type="ECO:0000256" key="3">
    <source>
        <dbReference type="ARBA" id="ARBA00022833"/>
    </source>
</evidence>
<reference evidence="7 8" key="1">
    <citation type="submission" date="2020-10" db="EMBL/GenBank/DDBJ databases">
        <title>The Coptis chinensis genome and diversification of protoberbering-type alkaloids.</title>
        <authorList>
            <person name="Wang B."/>
            <person name="Shu S."/>
            <person name="Song C."/>
            <person name="Liu Y."/>
        </authorList>
    </citation>
    <scope>NUCLEOTIDE SEQUENCE [LARGE SCALE GENOMIC DNA]</scope>
    <source>
        <strain evidence="7">HL-2020</strain>
        <tissue evidence="7">Leaf</tissue>
    </source>
</reference>
<evidence type="ECO:0000313" key="7">
    <source>
        <dbReference type="EMBL" id="KAF9604930.1"/>
    </source>
</evidence>
<dbReference type="PANTHER" id="PTHR14089:SF6">
    <property type="entry name" value="PRE-MRNA-SPLICING FACTOR RBM22"/>
    <property type="match status" value="1"/>
</dbReference>
<dbReference type="GO" id="GO:0000974">
    <property type="term" value="C:Prp19 complex"/>
    <property type="evidence" value="ECO:0007669"/>
    <property type="project" value="TreeGrafter"/>
</dbReference>
<feature type="domain" description="C3H1-type" evidence="6">
    <location>
        <begin position="164"/>
        <end position="191"/>
    </location>
</feature>